<name>A0AAV7J821_COTGL</name>
<protein>
    <submittedName>
        <fullName evidence="1">Uncharacterized protein</fullName>
    </submittedName>
</protein>
<dbReference type="Proteomes" id="UP000826195">
    <property type="component" value="Unassembled WGS sequence"/>
</dbReference>
<sequence>MNYRIKLTAIWLNVAFISRFYIHIHRTSFNNRVNEQKPSKVKGRVVAAGRSEVRARQRSKQAPIFHATSGFPESVKITGAMKTQIFISHSFGCREKITLIDVGMCEAATVYLPWISLVFMSIPSGKLTRNFHNLLLIHDVAFSVNYHYRVKLFTQCYSVGLLSAYPRDNLKKILLLLLVNLIQLFAMLRRLCRNDEQGKDRLIPRGIMLDECSDFSH</sequence>
<gene>
    <name evidence="1" type="ORF">KQX54_020956</name>
</gene>
<dbReference type="AlphaFoldDB" id="A0AAV7J821"/>
<organism evidence="1 2">
    <name type="scientific">Cotesia glomerata</name>
    <name type="common">Lepidopteran parasitic wasp</name>
    <name type="synonym">Apanteles glomeratus</name>
    <dbReference type="NCBI Taxonomy" id="32391"/>
    <lineage>
        <taxon>Eukaryota</taxon>
        <taxon>Metazoa</taxon>
        <taxon>Ecdysozoa</taxon>
        <taxon>Arthropoda</taxon>
        <taxon>Hexapoda</taxon>
        <taxon>Insecta</taxon>
        <taxon>Pterygota</taxon>
        <taxon>Neoptera</taxon>
        <taxon>Endopterygota</taxon>
        <taxon>Hymenoptera</taxon>
        <taxon>Apocrita</taxon>
        <taxon>Ichneumonoidea</taxon>
        <taxon>Braconidae</taxon>
        <taxon>Microgastrinae</taxon>
        <taxon>Cotesia</taxon>
    </lineage>
</organism>
<reference evidence="1 2" key="1">
    <citation type="journal article" date="2021" name="J. Hered.">
        <title>A chromosome-level genome assembly of the parasitoid wasp, Cotesia glomerata (Hymenoptera: Braconidae).</title>
        <authorList>
            <person name="Pinto B.J."/>
            <person name="Weis J.J."/>
            <person name="Gamble T."/>
            <person name="Ode P.J."/>
            <person name="Paul R."/>
            <person name="Zaspel J.M."/>
        </authorList>
    </citation>
    <scope>NUCLEOTIDE SEQUENCE [LARGE SCALE GENOMIC DNA]</scope>
    <source>
        <strain evidence="1">CgM1</strain>
    </source>
</reference>
<evidence type="ECO:0000313" key="1">
    <source>
        <dbReference type="EMBL" id="KAH0568454.1"/>
    </source>
</evidence>
<accession>A0AAV7J821</accession>
<evidence type="ECO:0000313" key="2">
    <source>
        <dbReference type="Proteomes" id="UP000826195"/>
    </source>
</evidence>
<keyword evidence="2" id="KW-1185">Reference proteome</keyword>
<dbReference type="EMBL" id="JAHXZJ010000001">
    <property type="protein sequence ID" value="KAH0568454.1"/>
    <property type="molecule type" value="Genomic_DNA"/>
</dbReference>
<comment type="caution">
    <text evidence="1">The sequence shown here is derived from an EMBL/GenBank/DDBJ whole genome shotgun (WGS) entry which is preliminary data.</text>
</comment>
<proteinExistence type="predicted"/>